<dbReference type="EMBL" id="JAYWLU010000003">
    <property type="protein sequence ID" value="MEX3593895.1"/>
    <property type="molecule type" value="Genomic_DNA"/>
</dbReference>
<dbReference type="CDD" id="cd00741">
    <property type="entry name" value="Lipase"/>
    <property type="match status" value="1"/>
</dbReference>
<evidence type="ECO:0000313" key="2">
    <source>
        <dbReference type="EMBL" id="MEX3593895.1"/>
    </source>
</evidence>
<dbReference type="SUPFAM" id="SSF53474">
    <property type="entry name" value="alpha/beta-Hydrolases"/>
    <property type="match status" value="1"/>
</dbReference>
<dbReference type="Pfam" id="PF01764">
    <property type="entry name" value="Lipase_3"/>
    <property type="match status" value="1"/>
</dbReference>
<protein>
    <submittedName>
        <fullName evidence="2">Lipase family protein</fullName>
    </submittedName>
</protein>
<reference evidence="2 3" key="1">
    <citation type="journal article" date="2024" name="Fungal Genet. Biol.">
        <title>The porcine skin microbiome exhibits broad fungal antagonism.</title>
        <authorList>
            <person name="De La Cruz K.F."/>
            <person name="Townsend E.C."/>
            <person name="Alex Cheong J.Z."/>
            <person name="Salamzade R."/>
            <person name="Liu A."/>
            <person name="Sandstrom S."/>
            <person name="Davila E."/>
            <person name="Huang L."/>
            <person name="Xu K.H."/>
            <person name="Wu S.Y."/>
            <person name="Meudt J.J."/>
            <person name="Shanmuganayagam D."/>
            <person name="Gibson A.L.F."/>
            <person name="Kalan L.R."/>
        </authorList>
    </citation>
    <scope>NUCLEOTIDE SEQUENCE [LARGE SCALE GENOMIC DNA]</scope>
    <source>
        <strain evidence="2 3">LK2625</strain>
    </source>
</reference>
<comment type="caution">
    <text evidence="2">The sequence shown here is derived from an EMBL/GenBank/DDBJ whole genome shotgun (WGS) entry which is preliminary data.</text>
</comment>
<organism evidence="2 3">
    <name type="scientific">Kocuria carniphila</name>
    <dbReference type="NCBI Taxonomy" id="262208"/>
    <lineage>
        <taxon>Bacteria</taxon>
        <taxon>Bacillati</taxon>
        <taxon>Actinomycetota</taxon>
        <taxon>Actinomycetes</taxon>
        <taxon>Micrococcales</taxon>
        <taxon>Micrococcaceae</taxon>
        <taxon>Kocuria</taxon>
    </lineage>
</organism>
<accession>A0ABV3V243</accession>
<sequence>MSIDTERVITGRAEDVHATLFDTDSGGRPLLDHPNVPIDTRAAITSATESMRVSGGTAPGGLEVSTEAISVAAGVLSRVNERAGDVLLGTTATDVEVAAWSMTGHPLLVAAAASSALTKAALAAAQARMTLTQLHLASAQQHYEMVEASVGSLFGPGILTMPGWNLTGSSMSGLRTTLDEFTDAVQRADISTPAEFATRVRVTSFGVVVAGGGPEGTNAVIRGVGLDDVLDSSLRTPLPSVVLRHSRAHRDLGGQPGDEFTLGQYARVWADGLLTGVGETEAHVGPEEAAVQAELGASWPVVRAAVNGLSGRSGFEWLTAYSTGRSLSPAERLLYPLVRGHAVRPKAKETMTGITPRNASDHGMAGLAKRPLPAGVEFDGAVPVTVAGTAGALKDAKNIVEDRENSTVMVQKSTDSSGRAAFSVVLTGTEVWHDGQGVHDIAGIVEGMKVQPHDSLDELPPAQRAVLEALKDAGIRPGDSVVLTGHSLGGIDAAGLATNRAFQERYSVAALTTFGAPVGGFEFSRDTSVMAVEHSDDMVPPLDGVGNPDGENRSTVRVDTQYNGQYSTVGSLSGVGAHDMYAYTLGAQGISNSGHAAVTQHEQALRAAIPAGTDANTETYIYEATEEHIVHNPEGR</sequence>
<dbReference type="Gene3D" id="3.40.50.1820">
    <property type="entry name" value="alpha/beta hydrolase"/>
    <property type="match status" value="1"/>
</dbReference>
<keyword evidence="3" id="KW-1185">Reference proteome</keyword>
<feature type="domain" description="Fungal lipase-type" evidence="1">
    <location>
        <begin position="478"/>
        <end position="542"/>
    </location>
</feature>
<name>A0ABV3V243_9MICC</name>
<evidence type="ECO:0000259" key="1">
    <source>
        <dbReference type="Pfam" id="PF01764"/>
    </source>
</evidence>
<gene>
    <name evidence="2" type="ORF">VVR66_04125</name>
</gene>
<dbReference type="InterPro" id="IPR002921">
    <property type="entry name" value="Fungal_lipase-type"/>
</dbReference>
<dbReference type="RefSeq" id="WP_368628998.1">
    <property type="nucleotide sequence ID" value="NZ_JAYWLU010000003.1"/>
</dbReference>
<evidence type="ECO:0000313" key="3">
    <source>
        <dbReference type="Proteomes" id="UP001558481"/>
    </source>
</evidence>
<dbReference type="Proteomes" id="UP001558481">
    <property type="component" value="Unassembled WGS sequence"/>
</dbReference>
<proteinExistence type="predicted"/>
<dbReference type="InterPro" id="IPR029058">
    <property type="entry name" value="AB_hydrolase_fold"/>
</dbReference>